<organism evidence="1 2">
    <name type="scientific">Daphnia magna</name>
    <dbReference type="NCBI Taxonomy" id="35525"/>
    <lineage>
        <taxon>Eukaryota</taxon>
        <taxon>Metazoa</taxon>
        <taxon>Ecdysozoa</taxon>
        <taxon>Arthropoda</taxon>
        <taxon>Crustacea</taxon>
        <taxon>Branchiopoda</taxon>
        <taxon>Diplostraca</taxon>
        <taxon>Cladocera</taxon>
        <taxon>Anomopoda</taxon>
        <taxon>Daphniidae</taxon>
        <taxon>Daphnia</taxon>
    </lineage>
</organism>
<dbReference type="Proteomes" id="UP001234178">
    <property type="component" value="Unassembled WGS sequence"/>
</dbReference>
<gene>
    <name evidence="1" type="ORF">OUZ56_004647</name>
</gene>
<evidence type="ECO:0000313" key="2">
    <source>
        <dbReference type="Proteomes" id="UP001234178"/>
    </source>
</evidence>
<proteinExistence type="predicted"/>
<sequence length="115" mass="13388">MEWGAFPRQREYVKKDLNRQKTARNDAVGFPPRLTSVMWPFSNTANVYLHLCVSHQRVFMPDVCIHPSSVEHHEGQQIETDRRHQDSLRQHGSISVIRLVRMLPRFKVVGVSSPK</sequence>
<comment type="caution">
    <text evidence="1">The sequence shown here is derived from an EMBL/GenBank/DDBJ whole genome shotgun (WGS) entry which is preliminary data.</text>
</comment>
<dbReference type="EMBL" id="JAOYFB010000001">
    <property type="protein sequence ID" value="KAK4002849.1"/>
    <property type="molecule type" value="Genomic_DNA"/>
</dbReference>
<keyword evidence="2" id="KW-1185">Reference proteome</keyword>
<accession>A0ABQ9YQE7</accession>
<name>A0ABQ9YQE7_9CRUS</name>
<evidence type="ECO:0000313" key="1">
    <source>
        <dbReference type="EMBL" id="KAK4002849.1"/>
    </source>
</evidence>
<reference evidence="1 2" key="1">
    <citation type="journal article" date="2023" name="Nucleic Acids Res.">
        <title>The hologenome of Daphnia magna reveals possible DNA methylation and microbiome-mediated evolution of the host genome.</title>
        <authorList>
            <person name="Chaturvedi A."/>
            <person name="Li X."/>
            <person name="Dhandapani V."/>
            <person name="Marshall H."/>
            <person name="Kissane S."/>
            <person name="Cuenca-Cambronero M."/>
            <person name="Asole G."/>
            <person name="Calvet F."/>
            <person name="Ruiz-Romero M."/>
            <person name="Marangio P."/>
            <person name="Guigo R."/>
            <person name="Rago D."/>
            <person name="Mirbahai L."/>
            <person name="Eastwood N."/>
            <person name="Colbourne J.K."/>
            <person name="Zhou J."/>
            <person name="Mallon E."/>
            <person name="Orsini L."/>
        </authorList>
    </citation>
    <scope>NUCLEOTIDE SEQUENCE [LARGE SCALE GENOMIC DNA]</scope>
    <source>
        <strain evidence="1">LRV0_1</strain>
    </source>
</reference>
<protein>
    <submittedName>
        <fullName evidence="1">Uncharacterized protein</fullName>
    </submittedName>
</protein>